<evidence type="ECO:0000256" key="7">
    <source>
        <dbReference type="ARBA" id="ARBA00023016"/>
    </source>
</evidence>
<evidence type="ECO:0000256" key="12">
    <source>
        <dbReference type="PROSITE-ProRule" id="PRU00546"/>
    </source>
</evidence>
<dbReference type="Pfam" id="PF00684">
    <property type="entry name" value="DnaJ_CXXCXGXG"/>
    <property type="match status" value="1"/>
</dbReference>
<dbReference type="NCBIfam" id="NF008035">
    <property type="entry name" value="PRK10767.1"/>
    <property type="match status" value="1"/>
</dbReference>
<feature type="binding site" evidence="11">
    <location>
        <position position="168"/>
    </location>
    <ligand>
        <name>Zn(2+)</name>
        <dbReference type="ChEBI" id="CHEBI:29105"/>
        <label>2</label>
    </ligand>
</feature>
<dbReference type="FunFam" id="2.60.260.20:FF:000005">
    <property type="entry name" value="Chaperone protein dnaJ 1, mitochondrial"/>
    <property type="match status" value="1"/>
</dbReference>
<evidence type="ECO:0000256" key="11">
    <source>
        <dbReference type="HAMAP-Rule" id="MF_01152"/>
    </source>
</evidence>
<feature type="domain" description="CR-type" evidence="14">
    <location>
        <begin position="138"/>
        <end position="220"/>
    </location>
</feature>
<dbReference type="GO" id="GO:0009408">
    <property type="term" value="P:response to heat"/>
    <property type="evidence" value="ECO:0007669"/>
    <property type="project" value="InterPro"/>
</dbReference>
<evidence type="ECO:0000259" key="14">
    <source>
        <dbReference type="PROSITE" id="PS51188"/>
    </source>
</evidence>
<dbReference type="InterPro" id="IPR001305">
    <property type="entry name" value="HSP_DnaJ_Cys-rich_dom"/>
</dbReference>
<feature type="binding site" evidence="11">
    <location>
        <position position="197"/>
    </location>
    <ligand>
        <name>Zn(2+)</name>
        <dbReference type="ChEBI" id="CHEBI:29105"/>
        <label>2</label>
    </ligand>
</feature>
<dbReference type="OrthoDB" id="9779889at2"/>
<reference evidence="15 16" key="1">
    <citation type="submission" date="2017-06" db="EMBL/GenBank/DDBJ databases">
        <title>Draft Genome Sequence of Natranaerobius trueperi halophilic, alkalithermophilic bacteria from soda lakes.</title>
        <authorList>
            <person name="Zhao B."/>
        </authorList>
    </citation>
    <scope>NUCLEOTIDE SEQUENCE [LARGE SCALE GENOMIC DNA]</scope>
    <source>
        <strain evidence="15 16">DSM 18760</strain>
    </source>
</reference>
<keyword evidence="5 11" id="KW-0863">Zinc-finger</keyword>
<dbReference type="RefSeq" id="WP_089024158.1">
    <property type="nucleotide sequence ID" value="NZ_NIQC01000026.1"/>
</dbReference>
<feature type="binding site" evidence="11">
    <location>
        <position position="171"/>
    </location>
    <ligand>
        <name>Zn(2+)</name>
        <dbReference type="ChEBI" id="CHEBI:29105"/>
        <label>2</label>
    </ligand>
</feature>
<dbReference type="GO" id="GO:0008270">
    <property type="term" value="F:zinc ion binding"/>
    <property type="evidence" value="ECO:0007669"/>
    <property type="project" value="UniProtKB-UniRule"/>
</dbReference>
<feature type="repeat" description="CXXCXGXG motif" evidence="11">
    <location>
        <begin position="194"/>
        <end position="201"/>
    </location>
</feature>
<evidence type="ECO:0000256" key="2">
    <source>
        <dbReference type="ARBA" id="ARBA00022705"/>
    </source>
</evidence>
<feature type="repeat" description="CXXCXGXG motif" evidence="11">
    <location>
        <begin position="151"/>
        <end position="158"/>
    </location>
</feature>
<dbReference type="GO" id="GO:0042026">
    <property type="term" value="P:protein refolding"/>
    <property type="evidence" value="ECO:0007669"/>
    <property type="project" value="TreeGrafter"/>
</dbReference>
<dbReference type="PROSITE" id="PS51188">
    <property type="entry name" value="ZF_CR"/>
    <property type="match status" value="1"/>
</dbReference>
<keyword evidence="7 11" id="KW-0346">Stress response</keyword>
<feature type="binding site" evidence="11">
    <location>
        <position position="151"/>
    </location>
    <ligand>
        <name>Zn(2+)</name>
        <dbReference type="ChEBI" id="CHEBI:29105"/>
        <label>1</label>
    </ligand>
</feature>
<dbReference type="FunFam" id="2.10.230.10:FF:000002">
    <property type="entry name" value="Molecular chaperone DnaJ"/>
    <property type="match status" value="1"/>
</dbReference>
<dbReference type="InterPro" id="IPR036410">
    <property type="entry name" value="HSP_DnaJ_Cys-rich_dom_sf"/>
</dbReference>
<dbReference type="CDD" id="cd10747">
    <property type="entry name" value="DnaJ_C"/>
    <property type="match status" value="1"/>
</dbReference>
<evidence type="ECO:0000313" key="15">
    <source>
        <dbReference type="EMBL" id="OWZ83124.1"/>
    </source>
</evidence>
<dbReference type="GO" id="GO:0031072">
    <property type="term" value="F:heat shock protein binding"/>
    <property type="evidence" value="ECO:0007669"/>
    <property type="project" value="InterPro"/>
</dbReference>
<dbReference type="EMBL" id="NIQC01000026">
    <property type="protein sequence ID" value="OWZ83124.1"/>
    <property type="molecule type" value="Genomic_DNA"/>
</dbReference>
<evidence type="ECO:0000256" key="1">
    <source>
        <dbReference type="ARBA" id="ARBA00022490"/>
    </source>
</evidence>
<dbReference type="HAMAP" id="MF_01152">
    <property type="entry name" value="DnaJ"/>
    <property type="match status" value="1"/>
</dbReference>
<dbReference type="PROSITE" id="PS00636">
    <property type="entry name" value="DNAJ_1"/>
    <property type="match status" value="1"/>
</dbReference>
<dbReference type="AlphaFoldDB" id="A0A226BXR2"/>
<keyword evidence="8 11" id="KW-0143">Chaperone</keyword>
<sequence length="381" mass="42158">MAKKDFYEVLGVSRDADQNEIKKAYRKLARKYHPDVNSDDEEAEQKFKEVQEAYEILSDDQKRARYDQFGHAGVDENAQQYGGFGDQGFGGFGGFEDIFDAFFGGGFGGGGERNQRRPRKGSDLRYRMQVEFEEAAFGAEKEVQIPRTENCNKCDGSGAKPGTSPETCPTCKGQGEVRQVKETPFGRFVNVAPCSTCEGQGKIVKEKCPECEGEGRVVRRRKVKINVPAGVDDGTRLRIRGEGQAGIYGGPAGDLYVDISIKSHDKFTREGQTVYSKVTISVVEALLGTEIKIPTLDGDTELKIPEGTQPKTDFTLKNKGIPYVNRKGRGHHIVIVDIEIPKKLNQKQKQLVRELAVSMGKDVSSDESFLDRVRKALGGND</sequence>
<dbReference type="GO" id="GO:0051082">
    <property type="term" value="F:unfolded protein binding"/>
    <property type="evidence" value="ECO:0007669"/>
    <property type="project" value="UniProtKB-UniRule"/>
</dbReference>
<dbReference type="InterPro" id="IPR002939">
    <property type="entry name" value="DnaJ_C"/>
</dbReference>
<dbReference type="Gene3D" id="1.10.287.110">
    <property type="entry name" value="DnaJ domain"/>
    <property type="match status" value="1"/>
</dbReference>
<comment type="function">
    <text evidence="11">Participates actively in the response to hyperosmotic and heat shock by preventing the aggregation of stress-denatured proteins and by disaggregating proteins, also in an autonomous, DnaK-independent fashion. Unfolded proteins bind initially to DnaJ; upon interaction with the DnaJ-bound protein, DnaK hydrolyzes its bound ATP, resulting in the formation of a stable complex. GrpE releases ADP from DnaK; ATP binding to DnaK triggers the release of the substrate protein, thus completing the reaction cycle. Several rounds of ATP-dependent interactions between DnaJ, DnaK and GrpE are required for fully efficient folding. Also involved, together with DnaK and GrpE, in the DNA replication of plasmids through activation of initiation proteins.</text>
</comment>
<proteinExistence type="inferred from homology"/>
<evidence type="ECO:0000256" key="8">
    <source>
        <dbReference type="ARBA" id="ARBA00023186"/>
    </source>
</evidence>
<dbReference type="Pfam" id="PF00226">
    <property type="entry name" value="DnaJ"/>
    <property type="match status" value="1"/>
</dbReference>
<dbReference type="Proteomes" id="UP000214588">
    <property type="component" value="Unassembled WGS sequence"/>
</dbReference>
<dbReference type="Pfam" id="PF01556">
    <property type="entry name" value="DnaJ_C"/>
    <property type="match status" value="1"/>
</dbReference>
<comment type="subcellular location">
    <subcellularLocation>
        <location evidence="11">Cytoplasm</location>
    </subcellularLocation>
</comment>
<feature type="binding site" evidence="11">
    <location>
        <position position="154"/>
    </location>
    <ligand>
        <name>Zn(2+)</name>
        <dbReference type="ChEBI" id="CHEBI:29105"/>
        <label>1</label>
    </ligand>
</feature>
<keyword evidence="16" id="KW-1185">Reference proteome</keyword>
<feature type="binding site" evidence="11">
    <location>
        <position position="211"/>
    </location>
    <ligand>
        <name>Zn(2+)</name>
        <dbReference type="ChEBI" id="CHEBI:29105"/>
        <label>1</label>
    </ligand>
</feature>
<feature type="repeat" description="CXXCXGXG motif" evidence="11">
    <location>
        <begin position="208"/>
        <end position="215"/>
    </location>
</feature>
<evidence type="ECO:0000259" key="13">
    <source>
        <dbReference type="PROSITE" id="PS50076"/>
    </source>
</evidence>
<evidence type="ECO:0000256" key="6">
    <source>
        <dbReference type="ARBA" id="ARBA00022833"/>
    </source>
</evidence>
<keyword evidence="1 11" id="KW-0963">Cytoplasm</keyword>
<dbReference type="Gene3D" id="2.10.230.10">
    <property type="entry name" value="Heat shock protein DnaJ, cysteine-rich domain"/>
    <property type="match status" value="1"/>
</dbReference>
<feature type="binding site" evidence="11">
    <location>
        <position position="208"/>
    </location>
    <ligand>
        <name>Zn(2+)</name>
        <dbReference type="ChEBI" id="CHEBI:29105"/>
        <label>1</label>
    </ligand>
</feature>
<dbReference type="NCBIfam" id="TIGR02349">
    <property type="entry name" value="DnaJ_bact"/>
    <property type="match status" value="1"/>
</dbReference>
<dbReference type="CDD" id="cd06257">
    <property type="entry name" value="DnaJ"/>
    <property type="match status" value="1"/>
</dbReference>
<evidence type="ECO:0000313" key="16">
    <source>
        <dbReference type="Proteomes" id="UP000214588"/>
    </source>
</evidence>
<evidence type="ECO:0000256" key="4">
    <source>
        <dbReference type="ARBA" id="ARBA00022737"/>
    </source>
</evidence>
<comment type="caution">
    <text evidence="15">The sequence shown here is derived from an EMBL/GenBank/DDBJ whole genome shotgun (WGS) entry which is preliminary data.</text>
</comment>
<keyword evidence="2 11" id="KW-0235">DNA replication</keyword>
<dbReference type="GO" id="GO:0005524">
    <property type="term" value="F:ATP binding"/>
    <property type="evidence" value="ECO:0007669"/>
    <property type="project" value="InterPro"/>
</dbReference>
<protein>
    <recommendedName>
        <fullName evidence="10 11">Chaperone protein DnaJ</fullName>
    </recommendedName>
</protein>
<dbReference type="FunFam" id="1.10.287.110:FF:000031">
    <property type="entry name" value="Molecular chaperone DnaJ"/>
    <property type="match status" value="1"/>
</dbReference>
<feature type="repeat" description="CXXCXGXG motif" evidence="11">
    <location>
        <begin position="168"/>
        <end position="175"/>
    </location>
</feature>
<dbReference type="PANTHER" id="PTHR43096:SF10">
    <property type="entry name" value="CHAPERONE PROTEIN DNAJ A6, CHLOROPLASTIC"/>
    <property type="match status" value="1"/>
</dbReference>
<dbReference type="SUPFAM" id="SSF57938">
    <property type="entry name" value="DnaJ/Hsp40 cysteine-rich domain"/>
    <property type="match status" value="1"/>
</dbReference>
<dbReference type="PANTHER" id="PTHR43096">
    <property type="entry name" value="DNAJ HOMOLOG 1, MITOCHONDRIAL-RELATED"/>
    <property type="match status" value="1"/>
</dbReference>
<comment type="similarity">
    <text evidence="9 11">Belongs to the DnaJ family.</text>
</comment>
<keyword evidence="6 11" id="KW-0862">Zinc</keyword>
<keyword evidence="3 11" id="KW-0479">Metal-binding</keyword>
<evidence type="ECO:0000256" key="3">
    <source>
        <dbReference type="ARBA" id="ARBA00022723"/>
    </source>
</evidence>
<name>A0A226BXR2_9FIRM</name>
<dbReference type="InterPro" id="IPR008971">
    <property type="entry name" value="HSP40/DnaJ_pept-bd"/>
</dbReference>
<comment type="domain">
    <text evidence="11">The J domain is necessary and sufficient to stimulate DnaK ATPase activity. Zinc center 1 plays an important role in the autonomous, DnaK-independent chaperone activity of DnaJ. Zinc center 2 is essential for interaction with DnaK and for DnaJ activity.</text>
</comment>
<evidence type="ECO:0000256" key="5">
    <source>
        <dbReference type="ARBA" id="ARBA00022771"/>
    </source>
</evidence>
<organism evidence="15 16">
    <name type="scientific">Natranaerobius trueperi</name>
    <dbReference type="NCBI Taxonomy" id="759412"/>
    <lineage>
        <taxon>Bacteria</taxon>
        <taxon>Bacillati</taxon>
        <taxon>Bacillota</taxon>
        <taxon>Clostridia</taxon>
        <taxon>Natranaerobiales</taxon>
        <taxon>Natranaerobiaceae</taxon>
        <taxon>Natranaerobius</taxon>
    </lineage>
</organism>
<feature type="domain" description="J" evidence="13">
    <location>
        <begin position="5"/>
        <end position="70"/>
    </location>
</feature>
<feature type="binding site" evidence="11">
    <location>
        <position position="194"/>
    </location>
    <ligand>
        <name>Zn(2+)</name>
        <dbReference type="ChEBI" id="CHEBI:29105"/>
        <label>2</label>
    </ligand>
</feature>
<dbReference type="SUPFAM" id="SSF46565">
    <property type="entry name" value="Chaperone J-domain"/>
    <property type="match status" value="1"/>
</dbReference>
<dbReference type="SUPFAM" id="SSF49493">
    <property type="entry name" value="HSP40/DnaJ peptide-binding domain"/>
    <property type="match status" value="2"/>
</dbReference>
<dbReference type="GO" id="GO:0005737">
    <property type="term" value="C:cytoplasm"/>
    <property type="evidence" value="ECO:0007669"/>
    <property type="project" value="UniProtKB-SubCell"/>
</dbReference>
<gene>
    <name evidence="11 15" type="primary">dnaJ</name>
    <name evidence="15" type="ORF">CDO51_10160</name>
</gene>
<evidence type="ECO:0000256" key="9">
    <source>
        <dbReference type="ARBA" id="ARBA00061004"/>
    </source>
</evidence>
<dbReference type="InterPro" id="IPR018253">
    <property type="entry name" value="DnaJ_domain_CS"/>
</dbReference>
<accession>A0A226BXR2</accession>
<comment type="cofactor">
    <cofactor evidence="11">
        <name>Zn(2+)</name>
        <dbReference type="ChEBI" id="CHEBI:29105"/>
    </cofactor>
    <text evidence="11">Binds 2 Zn(2+) ions per monomer.</text>
</comment>
<comment type="subunit">
    <text evidence="11">Homodimer.</text>
</comment>
<dbReference type="InterPro" id="IPR036869">
    <property type="entry name" value="J_dom_sf"/>
</dbReference>
<dbReference type="PROSITE" id="PS50076">
    <property type="entry name" value="DNAJ_2"/>
    <property type="match status" value="1"/>
</dbReference>
<evidence type="ECO:0000256" key="10">
    <source>
        <dbReference type="ARBA" id="ARBA00067609"/>
    </source>
</evidence>
<dbReference type="SMART" id="SM00271">
    <property type="entry name" value="DnaJ"/>
    <property type="match status" value="1"/>
</dbReference>
<dbReference type="PRINTS" id="PR00625">
    <property type="entry name" value="JDOMAIN"/>
</dbReference>
<keyword evidence="4 11" id="KW-0677">Repeat</keyword>
<dbReference type="InterPro" id="IPR012724">
    <property type="entry name" value="DnaJ"/>
</dbReference>
<feature type="zinc finger region" description="CR-type" evidence="12">
    <location>
        <begin position="138"/>
        <end position="220"/>
    </location>
</feature>
<dbReference type="InterPro" id="IPR001623">
    <property type="entry name" value="DnaJ_domain"/>
</dbReference>
<dbReference type="CDD" id="cd10719">
    <property type="entry name" value="DnaJ_zf"/>
    <property type="match status" value="1"/>
</dbReference>
<dbReference type="Gene3D" id="2.60.260.20">
    <property type="entry name" value="Urease metallochaperone UreE, N-terminal domain"/>
    <property type="match status" value="2"/>
</dbReference>
<dbReference type="GO" id="GO:0006260">
    <property type="term" value="P:DNA replication"/>
    <property type="evidence" value="ECO:0007669"/>
    <property type="project" value="UniProtKB-KW"/>
</dbReference>